<dbReference type="InterPro" id="IPR027417">
    <property type="entry name" value="P-loop_NTPase"/>
</dbReference>
<keyword evidence="5 6" id="KW-0694">RNA-binding</keyword>
<comment type="caution">
    <text evidence="8">The sequence shown here is derived from an EMBL/GenBank/DDBJ whole genome shotgun (WGS) entry which is preliminary data.</text>
</comment>
<dbReference type="PANTHER" id="PTHR24031">
    <property type="entry name" value="RNA HELICASE"/>
    <property type="match status" value="1"/>
</dbReference>
<gene>
    <name evidence="8" type="primary">pit-L</name>
    <name evidence="8" type="ORF">Hamer_G002949</name>
</gene>
<dbReference type="Gene3D" id="3.40.50.300">
    <property type="entry name" value="P-loop containing nucleotide triphosphate hydrolases"/>
    <property type="match status" value="1"/>
</dbReference>
<keyword evidence="9" id="KW-1185">Reference proteome</keyword>
<evidence type="ECO:0000256" key="6">
    <source>
        <dbReference type="RuleBase" id="RU365068"/>
    </source>
</evidence>
<protein>
    <recommendedName>
        <fullName evidence="6">ATP-dependent RNA helicase</fullName>
        <ecNumber evidence="6">3.6.4.13</ecNumber>
    </recommendedName>
</protein>
<evidence type="ECO:0000313" key="9">
    <source>
        <dbReference type="Proteomes" id="UP000747542"/>
    </source>
</evidence>
<evidence type="ECO:0000256" key="2">
    <source>
        <dbReference type="ARBA" id="ARBA00022801"/>
    </source>
</evidence>
<dbReference type="GO" id="GO:0003724">
    <property type="term" value="F:RNA helicase activity"/>
    <property type="evidence" value="ECO:0007669"/>
    <property type="project" value="UniProtKB-EC"/>
</dbReference>
<accession>A0A8J5MU57</accession>
<evidence type="ECO:0000256" key="3">
    <source>
        <dbReference type="ARBA" id="ARBA00022806"/>
    </source>
</evidence>
<dbReference type="Pfam" id="PF13959">
    <property type="entry name" value="CTE_SPB4"/>
    <property type="match status" value="1"/>
</dbReference>
<dbReference type="GO" id="GO:0016787">
    <property type="term" value="F:hydrolase activity"/>
    <property type="evidence" value="ECO:0007669"/>
    <property type="project" value="UniProtKB-KW"/>
</dbReference>
<dbReference type="EC" id="3.6.4.13" evidence="6"/>
<dbReference type="EMBL" id="JAHLQT010026447">
    <property type="protein sequence ID" value="KAG7163716.1"/>
    <property type="molecule type" value="Genomic_DNA"/>
</dbReference>
<comment type="similarity">
    <text evidence="6">Belongs to the DEAD box helicase family.</text>
</comment>
<evidence type="ECO:0000256" key="5">
    <source>
        <dbReference type="ARBA" id="ARBA00022884"/>
    </source>
</evidence>
<dbReference type="AlphaFoldDB" id="A0A8J5MU57"/>
<comment type="function">
    <text evidence="6">RNA helicase.</text>
</comment>
<name>A0A8J5MU57_HOMAM</name>
<comment type="catalytic activity">
    <reaction evidence="6">
        <text>ATP + H2O = ADP + phosphate + H(+)</text>
        <dbReference type="Rhea" id="RHEA:13065"/>
        <dbReference type="ChEBI" id="CHEBI:15377"/>
        <dbReference type="ChEBI" id="CHEBI:15378"/>
        <dbReference type="ChEBI" id="CHEBI:30616"/>
        <dbReference type="ChEBI" id="CHEBI:43474"/>
        <dbReference type="ChEBI" id="CHEBI:456216"/>
        <dbReference type="EC" id="3.6.4.13"/>
    </reaction>
</comment>
<keyword evidence="2 6" id="KW-0378">Hydrolase</keyword>
<evidence type="ECO:0000256" key="4">
    <source>
        <dbReference type="ARBA" id="ARBA00022840"/>
    </source>
</evidence>
<dbReference type="SUPFAM" id="SSF52540">
    <property type="entry name" value="P-loop containing nucleoside triphosphate hydrolases"/>
    <property type="match status" value="1"/>
</dbReference>
<dbReference type="InterPro" id="IPR001650">
    <property type="entry name" value="Helicase_C-like"/>
</dbReference>
<dbReference type="Proteomes" id="UP000747542">
    <property type="component" value="Unassembled WGS sequence"/>
</dbReference>
<evidence type="ECO:0000259" key="7">
    <source>
        <dbReference type="PROSITE" id="PS51194"/>
    </source>
</evidence>
<dbReference type="GO" id="GO:0003723">
    <property type="term" value="F:RNA binding"/>
    <property type="evidence" value="ECO:0007669"/>
    <property type="project" value="UniProtKB-UniRule"/>
</dbReference>
<sequence length="152" mass="17752">MERGTLLTTGMAERGWDIPGIHWIIQYDPPHKPEDYIHRIGRTGRGESQVGQALLFLRPEENQFIDVLRNLKVELEQLEFCGNLKDTQEKIDSLILDNMEIQQMAKMAFKKFVRAYQCHKLRKIFSIHALNLHEVCRDFGFTKPPMELGQLT</sequence>
<keyword evidence="1 6" id="KW-0547">Nucleotide-binding</keyword>
<organism evidence="8 9">
    <name type="scientific">Homarus americanus</name>
    <name type="common">American lobster</name>
    <dbReference type="NCBI Taxonomy" id="6706"/>
    <lineage>
        <taxon>Eukaryota</taxon>
        <taxon>Metazoa</taxon>
        <taxon>Ecdysozoa</taxon>
        <taxon>Arthropoda</taxon>
        <taxon>Crustacea</taxon>
        <taxon>Multicrustacea</taxon>
        <taxon>Malacostraca</taxon>
        <taxon>Eumalacostraca</taxon>
        <taxon>Eucarida</taxon>
        <taxon>Decapoda</taxon>
        <taxon>Pleocyemata</taxon>
        <taxon>Astacidea</taxon>
        <taxon>Nephropoidea</taxon>
        <taxon>Nephropidae</taxon>
        <taxon>Homarus</taxon>
    </lineage>
</organism>
<reference evidence="8" key="1">
    <citation type="journal article" date="2021" name="Sci. Adv.">
        <title>The American lobster genome reveals insights on longevity, neural, and immune adaptations.</title>
        <authorList>
            <person name="Polinski J.M."/>
            <person name="Zimin A.V."/>
            <person name="Clark K.F."/>
            <person name="Kohn A.B."/>
            <person name="Sadowski N."/>
            <person name="Timp W."/>
            <person name="Ptitsyn A."/>
            <person name="Khanna P."/>
            <person name="Romanova D.Y."/>
            <person name="Williams P."/>
            <person name="Greenwood S.J."/>
            <person name="Moroz L.L."/>
            <person name="Walt D.R."/>
            <person name="Bodnar A.G."/>
        </authorList>
    </citation>
    <scope>NUCLEOTIDE SEQUENCE</scope>
    <source>
        <strain evidence="8">GMGI-L3</strain>
    </source>
</reference>
<proteinExistence type="inferred from homology"/>
<dbReference type="Pfam" id="PF00271">
    <property type="entry name" value="Helicase_C"/>
    <property type="match status" value="1"/>
</dbReference>
<comment type="domain">
    <text evidence="6">The Q motif is unique to and characteristic of the DEAD box family of RNA helicases and controls ATP binding and hydrolysis.</text>
</comment>
<dbReference type="PROSITE" id="PS51194">
    <property type="entry name" value="HELICASE_CTER"/>
    <property type="match status" value="1"/>
</dbReference>
<evidence type="ECO:0000256" key="1">
    <source>
        <dbReference type="ARBA" id="ARBA00022741"/>
    </source>
</evidence>
<feature type="domain" description="Helicase C-terminal" evidence="7">
    <location>
        <begin position="1"/>
        <end position="92"/>
    </location>
</feature>
<keyword evidence="4 6" id="KW-0067">ATP-binding</keyword>
<evidence type="ECO:0000313" key="8">
    <source>
        <dbReference type="EMBL" id="KAG7163716.1"/>
    </source>
</evidence>
<dbReference type="InterPro" id="IPR025313">
    <property type="entry name" value="SPB4-like_CTE"/>
</dbReference>
<dbReference type="GO" id="GO:0005524">
    <property type="term" value="F:ATP binding"/>
    <property type="evidence" value="ECO:0007669"/>
    <property type="project" value="UniProtKB-UniRule"/>
</dbReference>
<keyword evidence="3 6" id="KW-0347">Helicase</keyword>
<dbReference type="SMART" id="SM01178">
    <property type="entry name" value="DUF4217"/>
    <property type="match status" value="1"/>
</dbReference>